<keyword evidence="3" id="KW-1185">Reference proteome</keyword>
<evidence type="ECO:0000313" key="3">
    <source>
        <dbReference type="Proteomes" id="UP000214880"/>
    </source>
</evidence>
<gene>
    <name evidence="2" type="ORF">SAMN04488502_11073</name>
</gene>
<organism evidence="2 3">
    <name type="scientific">Dendrosporobacter quercicolus</name>
    <dbReference type="NCBI Taxonomy" id="146817"/>
    <lineage>
        <taxon>Bacteria</taxon>
        <taxon>Bacillati</taxon>
        <taxon>Bacillota</taxon>
        <taxon>Negativicutes</taxon>
        <taxon>Selenomonadales</taxon>
        <taxon>Sporomusaceae</taxon>
        <taxon>Dendrosporobacter</taxon>
    </lineage>
</organism>
<name>A0A1G9XXL8_9FIRM</name>
<sequence length="131" mass="13591">MFGSKKAKLAPNGEIETIVGKDTQLKGALKAKGTIRIDGDFEGDIDSEHDIIIGESGSVSARINARNVMISGLMKGNIQATGCLELMASGRLYGDIKANVLIVGEGAVFKGASDMADGGNSASYQDEIVSV</sequence>
<protein>
    <submittedName>
        <fullName evidence="2">Protein CcmA, bactofilin family</fullName>
    </submittedName>
</protein>
<dbReference type="InterPro" id="IPR007607">
    <property type="entry name" value="BacA/B"/>
</dbReference>
<accession>A0A1G9XXL8</accession>
<dbReference type="EMBL" id="FNHB01000010">
    <property type="protein sequence ID" value="SDN01271.1"/>
    <property type="molecule type" value="Genomic_DNA"/>
</dbReference>
<comment type="similarity">
    <text evidence="1">Belongs to the bactofilin family.</text>
</comment>
<evidence type="ECO:0000256" key="1">
    <source>
        <dbReference type="ARBA" id="ARBA00044755"/>
    </source>
</evidence>
<reference evidence="2 3" key="1">
    <citation type="submission" date="2016-10" db="EMBL/GenBank/DDBJ databases">
        <authorList>
            <person name="de Groot N.N."/>
        </authorList>
    </citation>
    <scope>NUCLEOTIDE SEQUENCE [LARGE SCALE GENOMIC DNA]</scope>
    <source>
        <strain evidence="2 3">DSM 1736</strain>
    </source>
</reference>
<dbReference type="STRING" id="146817.SAMN04488502_11073"/>
<dbReference type="OrthoDB" id="9802488at2"/>
<evidence type="ECO:0000313" key="2">
    <source>
        <dbReference type="EMBL" id="SDN01271.1"/>
    </source>
</evidence>
<dbReference type="PANTHER" id="PTHR35024">
    <property type="entry name" value="HYPOTHETICAL CYTOSOLIC PROTEIN"/>
    <property type="match status" value="1"/>
</dbReference>
<dbReference type="AlphaFoldDB" id="A0A1G9XXL8"/>
<dbReference type="PANTHER" id="PTHR35024:SF4">
    <property type="entry name" value="POLYMER-FORMING CYTOSKELETAL PROTEIN"/>
    <property type="match status" value="1"/>
</dbReference>
<dbReference type="Proteomes" id="UP000214880">
    <property type="component" value="Unassembled WGS sequence"/>
</dbReference>
<proteinExistence type="inferred from homology"/>
<dbReference type="Pfam" id="PF04519">
    <property type="entry name" value="Bactofilin"/>
    <property type="match status" value="1"/>
</dbReference>